<gene>
    <name evidence="1" type="ORF">MGAL_10B010130</name>
</gene>
<dbReference type="EMBL" id="UYJE01008756">
    <property type="protein sequence ID" value="VDI66947.1"/>
    <property type="molecule type" value="Genomic_DNA"/>
</dbReference>
<reference evidence="1" key="1">
    <citation type="submission" date="2018-11" db="EMBL/GenBank/DDBJ databases">
        <authorList>
            <person name="Alioto T."/>
            <person name="Alioto T."/>
        </authorList>
    </citation>
    <scope>NUCLEOTIDE SEQUENCE</scope>
</reference>
<proteinExistence type="predicted"/>
<dbReference type="AlphaFoldDB" id="A0A8B6GP85"/>
<protein>
    <submittedName>
        <fullName evidence="1">Uncharacterized protein</fullName>
    </submittedName>
</protein>
<name>A0A8B6GP85_MYTGA</name>
<keyword evidence="2" id="KW-1185">Reference proteome</keyword>
<dbReference type="Proteomes" id="UP000596742">
    <property type="component" value="Unassembled WGS sequence"/>
</dbReference>
<comment type="caution">
    <text evidence="1">The sequence shown here is derived from an EMBL/GenBank/DDBJ whole genome shotgun (WGS) entry which is preliminary data.</text>
</comment>
<evidence type="ECO:0000313" key="2">
    <source>
        <dbReference type="Proteomes" id="UP000596742"/>
    </source>
</evidence>
<accession>A0A8B6GP85</accession>
<evidence type="ECO:0000313" key="1">
    <source>
        <dbReference type="EMBL" id="VDI66947.1"/>
    </source>
</evidence>
<organism evidence="1 2">
    <name type="scientific">Mytilus galloprovincialis</name>
    <name type="common">Mediterranean mussel</name>
    <dbReference type="NCBI Taxonomy" id="29158"/>
    <lineage>
        <taxon>Eukaryota</taxon>
        <taxon>Metazoa</taxon>
        <taxon>Spiralia</taxon>
        <taxon>Lophotrochozoa</taxon>
        <taxon>Mollusca</taxon>
        <taxon>Bivalvia</taxon>
        <taxon>Autobranchia</taxon>
        <taxon>Pteriomorphia</taxon>
        <taxon>Mytilida</taxon>
        <taxon>Mytiloidea</taxon>
        <taxon>Mytilidae</taxon>
        <taxon>Mytilinae</taxon>
        <taxon>Mytilus</taxon>
    </lineage>
</organism>
<sequence length="130" mass="14108">MLLQAHEKQMATAIPGCRWWFACNNLKYIGKPPCNTLIKFLSCNAIGSYKIGYAIQTCVSVVPNAAGNVVDVETPANVKVAVDVLDVKLFANVQVPVRVDVTALVRPTANVNRDAPASDIKTITSRSIYM</sequence>